<organism evidence="2 3">
    <name type="scientific">Conidiobolus coronatus (strain ATCC 28846 / CBS 209.66 / NRRL 28638)</name>
    <name type="common">Delacroixia coronata</name>
    <dbReference type="NCBI Taxonomy" id="796925"/>
    <lineage>
        <taxon>Eukaryota</taxon>
        <taxon>Fungi</taxon>
        <taxon>Fungi incertae sedis</taxon>
        <taxon>Zoopagomycota</taxon>
        <taxon>Entomophthoromycotina</taxon>
        <taxon>Entomophthoromycetes</taxon>
        <taxon>Entomophthorales</taxon>
        <taxon>Ancylistaceae</taxon>
        <taxon>Conidiobolus</taxon>
    </lineage>
</organism>
<accession>A0A137P9E4</accession>
<dbReference type="Proteomes" id="UP000070444">
    <property type="component" value="Unassembled WGS sequence"/>
</dbReference>
<sequence length="402" mass="44607">MSLRVKSLYRQKDSIAESSLHAKDYIKKTFRKSLRSFSSNPSINSDDGLLNPVQTTPLPIIEDLDLGGQFSTEFRQFKTPKTPRNKPKEPTPEWMKLAEPVLVSPIQIPSGIQTAPPTQSIEAVPNLSNDTHPSTPATLTTNPSHDPPELVISPHPHISTVPLADLLKPVQLPNAIEIDSEGRTLLQSPNPPRASNGPVPPQLPNLDTLLNFKIDTSAFSKIIKSPTSHNRTKSLPNLLFISNTNEDNTGYTFSEKYPKVPKLQAAPKSQHVRRGSCHLPNSTTKAYISTENQDEESEPNFLQNRERRKSSPEIGTVTKLESIHNNAITQQLSHPVGTEEFEQKRASILLEKAGNGQLIEKHKTHLKSLRLISKVKNSIKFGSLKVAKGFMGRMNVKEIFSS</sequence>
<gene>
    <name evidence="2" type="ORF">CONCODRAFT_69695</name>
</gene>
<name>A0A137P9E4_CONC2</name>
<reference evidence="2 3" key="1">
    <citation type="journal article" date="2015" name="Genome Biol. Evol.">
        <title>Phylogenomic analyses indicate that early fungi evolved digesting cell walls of algal ancestors of land plants.</title>
        <authorList>
            <person name="Chang Y."/>
            <person name="Wang S."/>
            <person name="Sekimoto S."/>
            <person name="Aerts A.L."/>
            <person name="Choi C."/>
            <person name="Clum A."/>
            <person name="LaButti K.M."/>
            <person name="Lindquist E.A."/>
            <person name="Yee Ngan C."/>
            <person name="Ohm R.A."/>
            <person name="Salamov A.A."/>
            <person name="Grigoriev I.V."/>
            <person name="Spatafora J.W."/>
            <person name="Berbee M.L."/>
        </authorList>
    </citation>
    <scope>NUCLEOTIDE SEQUENCE [LARGE SCALE GENOMIC DNA]</scope>
    <source>
        <strain evidence="2 3">NRRL 28638</strain>
    </source>
</reference>
<dbReference type="EMBL" id="KQ964471">
    <property type="protein sequence ID" value="KXN71602.1"/>
    <property type="molecule type" value="Genomic_DNA"/>
</dbReference>
<feature type="region of interest" description="Disordered" evidence="1">
    <location>
        <begin position="287"/>
        <end position="312"/>
    </location>
</feature>
<keyword evidence="3" id="KW-1185">Reference proteome</keyword>
<feature type="region of interest" description="Disordered" evidence="1">
    <location>
        <begin position="112"/>
        <end position="146"/>
    </location>
</feature>
<dbReference type="AlphaFoldDB" id="A0A137P9E4"/>
<proteinExistence type="predicted"/>
<evidence type="ECO:0000313" key="2">
    <source>
        <dbReference type="EMBL" id="KXN71602.1"/>
    </source>
</evidence>
<evidence type="ECO:0000256" key="1">
    <source>
        <dbReference type="SAM" id="MobiDB-lite"/>
    </source>
</evidence>
<feature type="compositionally biased region" description="Polar residues" evidence="1">
    <location>
        <begin position="112"/>
        <end position="144"/>
    </location>
</feature>
<evidence type="ECO:0000313" key="3">
    <source>
        <dbReference type="Proteomes" id="UP000070444"/>
    </source>
</evidence>
<protein>
    <submittedName>
        <fullName evidence="2">Uncharacterized protein</fullName>
    </submittedName>
</protein>